<gene>
    <name evidence="9" type="ORF">SARC_12727</name>
</gene>
<evidence type="ECO:0000256" key="1">
    <source>
        <dbReference type="ARBA" id="ARBA00004123"/>
    </source>
</evidence>
<evidence type="ECO:0000259" key="8">
    <source>
        <dbReference type="PROSITE" id="PS51917"/>
    </source>
</evidence>
<dbReference type="GO" id="GO:0008541">
    <property type="term" value="C:proteasome regulatory particle, lid subcomplex"/>
    <property type="evidence" value="ECO:0007669"/>
    <property type="project" value="TreeGrafter"/>
</dbReference>
<dbReference type="GeneID" id="25913231"/>
<keyword evidence="5" id="KW-0539">Nucleus</keyword>
<feature type="region of interest" description="Disordered" evidence="6">
    <location>
        <begin position="244"/>
        <end position="265"/>
    </location>
</feature>
<dbReference type="PROSITE" id="PS51917">
    <property type="entry name" value="PRU"/>
    <property type="match status" value="1"/>
</dbReference>
<dbReference type="STRING" id="667725.A0A0L0FD91"/>
<keyword evidence="4" id="KW-0647">Proteasome</keyword>
<evidence type="ECO:0000313" key="9">
    <source>
        <dbReference type="EMBL" id="KNC74734.1"/>
    </source>
</evidence>
<sequence length="265" mass="29306">MHFCWQDRKNNKCDEDSDLIVFPEEAVFSKVKQTEQRIFMLTFKTSNKRMFFWMQQADDTEDDLLVKKVNFLLNNPPLPDADPETIFDSLNETEEAPAEETTPATDASEDTEMAEASTPPANVDRETSAATVDAATTDQMAAFSALLSSIKLPDTTNLTDTLTLEAMENLFRDDSALETLKPSLPEPHTPENMHAVIRSPQFVQALNAFNAALKSGDLPLESVGVSGVEVQGRTGVDAFLSALQAEEDNKKKSASEKQSDHLETE</sequence>
<comment type="subcellular location">
    <subcellularLocation>
        <location evidence="2">Cytoplasm</location>
    </subcellularLocation>
    <subcellularLocation>
        <location evidence="1">Nucleus</location>
    </subcellularLocation>
</comment>
<evidence type="ECO:0000256" key="2">
    <source>
        <dbReference type="ARBA" id="ARBA00004496"/>
    </source>
</evidence>
<feature type="domain" description="DEUBAD" evidence="7">
    <location>
        <begin position="149"/>
        <end position="253"/>
    </location>
</feature>
<keyword evidence="10" id="KW-1185">Reference proteome</keyword>
<evidence type="ECO:0000256" key="3">
    <source>
        <dbReference type="ARBA" id="ARBA00022490"/>
    </source>
</evidence>
<dbReference type="InterPro" id="IPR032368">
    <property type="entry name" value="RPN13_DEUBAD"/>
</dbReference>
<dbReference type="Pfam" id="PF16550">
    <property type="entry name" value="RPN13_C"/>
    <property type="match status" value="1"/>
</dbReference>
<reference evidence="9 10" key="1">
    <citation type="submission" date="2011-02" db="EMBL/GenBank/DDBJ databases">
        <title>The Genome Sequence of Sphaeroforma arctica JP610.</title>
        <authorList>
            <consortium name="The Broad Institute Genome Sequencing Platform"/>
            <person name="Russ C."/>
            <person name="Cuomo C."/>
            <person name="Young S.K."/>
            <person name="Zeng Q."/>
            <person name="Gargeya S."/>
            <person name="Alvarado L."/>
            <person name="Berlin A."/>
            <person name="Chapman S.B."/>
            <person name="Chen Z."/>
            <person name="Freedman E."/>
            <person name="Gellesch M."/>
            <person name="Goldberg J."/>
            <person name="Griggs A."/>
            <person name="Gujja S."/>
            <person name="Heilman E."/>
            <person name="Heiman D."/>
            <person name="Howarth C."/>
            <person name="Mehta T."/>
            <person name="Neiman D."/>
            <person name="Pearson M."/>
            <person name="Roberts A."/>
            <person name="Saif S."/>
            <person name="Shea T."/>
            <person name="Shenoy N."/>
            <person name="Sisk P."/>
            <person name="Stolte C."/>
            <person name="Sykes S."/>
            <person name="White J."/>
            <person name="Yandava C."/>
            <person name="Burger G."/>
            <person name="Gray M.W."/>
            <person name="Holland P.W.H."/>
            <person name="King N."/>
            <person name="Lang F.B.F."/>
            <person name="Roger A.J."/>
            <person name="Ruiz-Trillo I."/>
            <person name="Haas B."/>
            <person name="Nusbaum C."/>
            <person name="Birren B."/>
        </authorList>
    </citation>
    <scope>NUCLEOTIDE SEQUENCE [LARGE SCALE GENOMIC DNA]</scope>
    <source>
        <strain evidence="9 10">JP610</strain>
    </source>
</reference>
<evidence type="ECO:0000259" key="7">
    <source>
        <dbReference type="PROSITE" id="PS51916"/>
    </source>
</evidence>
<dbReference type="GO" id="GO:0061133">
    <property type="term" value="F:endopeptidase activator activity"/>
    <property type="evidence" value="ECO:0007669"/>
    <property type="project" value="TreeGrafter"/>
</dbReference>
<evidence type="ECO:0000256" key="4">
    <source>
        <dbReference type="ARBA" id="ARBA00022942"/>
    </source>
</evidence>
<proteinExistence type="predicted"/>
<dbReference type="GO" id="GO:0070628">
    <property type="term" value="F:proteasome binding"/>
    <property type="evidence" value="ECO:0007669"/>
    <property type="project" value="TreeGrafter"/>
</dbReference>
<accession>A0A0L0FD91</accession>
<feature type="region of interest" description="Disordered" evidence="6">
    <location>
        <begin position="93"/>
        <end position="127"/>
    </location>
</feature>
<dbReference type="InterPro" id="IPR038108">
    <property type="entry name" value="RPN13_DEUBAD_sf"/>
</dbReference>
<dbReference type="PANTHER" id="PTHR12225:SF0">
    <property type="entry name" value="PROTEASOMAL UBIQUITIN RECEPTOR ADRM1"/>
    <property type="match status" value="1"/>
</dbReference>
<keyword evidence="3" id="KW-0963">Cytoplasm</keyword>
<dbReference type="PROSITE" id="PS51916">
    <property type="entry name" value="DEUBAD"/>
    <property type="match status" value="1"/>
</dbReference>
<dbReference type="GO" id="GO:0005737">
    <property type="term" value="C:cytoplasm"/>
    <property type="evidence" value="ECO:0007669"/>
    <property type="project" value="UniProtKB-SubCell"/>
</dbReference>
<dbReference type="EMBL" id="KQ244131">
    <property type="protein sequence ID" value="KNC74734.1"/>
    <property type="molecule type" value="Genomic_DNA"/>
</dbReference>
<feature type="domain" description="Pru" evidence="8">
    <location>
        <begin position="1"/>
        <end position="76"/>
    </location>
</feature>
<dbReference type="InterPro" id="IPR006773">
    <property type="entry name" value="Rpn13/ADRM1"/>
</dbReference>
<evidence type="ECO:0000256" key="6">
    <source>
        <dbReference type="SAM" id="MobiDB-lite"/>
    </source>
</evidence>
<dbReference type="Proteomes" id="UP000054560">
    <property type="component" value="Unassembled WGS sequence"/>
</dbReference>
<dbReference type="GO" id="GO:0005634">
    <property type="term" value="C:nucleus"/>
    <property type="evidence" value="ECO:0007669"/>
    <property type="project" value="UniProtKB-SubCell"/>
</dbReference>
<dbReference type="InterPro" id="IPR038633">
    <property type="entry name" value="Rpn13/ADRM1_Pru_sf"/>
</dbReference>
<evidence type="ECO:0000256" key="5">
    <source>
        <dbReference type="ARBA" id="ARBA00023242"/>
    </source>
</evidence>
<dbReference type="InterPro" id="IPR044867">
    <property type="entry name" value="DEUBAD_dom"/>
</dbReference>
<protein>
    <submittedName>
        <fullName evidence="9">Uncharacterized protein</fullName>
    </submittedName>
</protein>
<dbReference type="eggNOG" id="KOG3037">
    <property type="taxonomic scope" value="Eukaryota"/>
</dbReference>
<dbReference type="Pfam" id="PF04683">
    <property type="entry name" value="Rpn13_ADRM1_Pru"/>
    <property type="match status" value="1"/>
</dbReference>
<dbReference type="Gene3D" id="2.30.29.70">
    <property type="entry name" value="Proteasomal ubiquitin receptor Rpn13/ADRM1"/>
    <property type="match status" value="1"/>
</dbReference>
<dbReference type="Gene3D" id="1.10.2020.20">
    <property type="match status" value="1"/>
</dbReference>
<organism evidence="9 10">
    <name type="scientific">Sphaeroforma arctica JP610</name>
    <dbReference type="NCBI Taxonomy" id="667725"/>
    <lineage>
        <taxon>Eukaryota</taxon>
        <taxon>Ichthyosporea</taxon>
        <taxon>Ichthyophonida</taxon>
        <taxon>Sphaeroforma</taxon>
    </lineage>
</organism>
<feature type="compositionally biased region" description="Basic and acidic residues" evidence="6">
    <location>
        <begin position="247"/>
        <end position="265"/>
    </location>
</feature>
<dbReference type="PANTHER" id="PTHR12225">
    <property type="entry name" value="ADHESION REGULATING MOLECULE 1 110 KDA CELL MEMBRANE GLYCOPROTEIN"/>
    <property type="match status" value="1"/>
</dbReference>
<dbReference type="OrthoDB" id="340431at2759"/>
<dbReference type="InterPro" id="IPR044868">
    <property type="entry name" value="Rpn13/ADRM1_Pru"/>
</dbReference>
<dbReference type="RefSeq" id="XP_014148636.1">
    <property type="nucleotide sequence ID" value="XM_014293161.1"/>
</dbReference>
<dbReference type="AlphaFoldDB" id="A0A0L0FD91"/>
<evidence type="ECO:0000313" key="10">
    <source>
        <dbReference type="Proteomes" id="UP000054560"/>
    </source>
</evidence>
<name>A0A0L0FD91_9EUKA</name>